<dbReference type="RefSeq" id="WP_344675943.1">
    <property type="nucleotide sequence ID" value="NZ_BAAAZI010000015.1"/>
</dbReference>
<gene>
    <name evidence="2" type="ORF">GCM10022216_34130</name>
</gene>
<protein>
    <recommendedName>
        <fullName evidence="4">Thioredoxin domain-containing protein</fullName>
    </recommendedName>
</protein>
<keyword evidence="3" id="KW-1185">Reference proteome</keyword>
<feature type="signal peptide" evidence="1">
    <location>
        <begin position="1"/>
        <end position="20"/>
    </location>
</feature>
<evidence type="ECO:0000313" key="3">
    <source>
        <dbReference type="Proteomes" id="UP001500101"/>
    </source>
</evidence>
<dbReference type="EMBL" id="BAAAZI010000015">
    <property type="protein sequence ID" value="GAA4147791.1"/>
    <property type="molecule type" value="Genomic_DNA"/>
</dbReference>
<evidence type="ECO:0000313" key="2">
    <source>
        <dbReference type="EMBL" id="GAA4147791.1"/>
    </source>
</evidence>
<sequence>MKHLKLLCLFILLAITTVQAQVPDSIPAFKKFLTYDKGQRVTRDSLNMDNKQVFVLFDPGCGPCQAFGSALGDKLKELDPKVDYYFISMESTQLIDGYINMFAPKLKGHPQVHFLRDPEGEFILLFNPKNFPSSYIYDRKSGKLLLYDESEDKLIKMLPYLKRDK</sequence>
<reference evidence="3" key="1">
    <citation type="journal article" date="2019" name="Int. J. Syst. Evol. Microbiol.">
        <title>The Global Catalogue of Microorganisms (GCM) 10K type strain sequencing project: providing services to taxonomists for standard genome sequencing and annotation.</title>
        <authorList>
            <consortium name="The Broad Institute Genomics Platform"/>
            <consortium name="The Broad Institute Genome Sequencing Center for Infectious Disease"/>
            <person name="Wu L."/>
            <person name="Ma J."/>
        </authorList>
    </citation>
    <scope>NUCLEOTIDE SEQUENCE [LARGE SCALE GENOMIC DNA]</scope>
    <source>
        <strain evidence="3">JCM 16704</strain>
    </source>
</reference>
<keyword evidence="1" id="KW-0732">Signal</keyword>
<feature type="chain" id="PRO_5047279929" description="Thioredoxin domain-containing protein" evidence="1">
    <location>
        <begin position="21"/>
        <end position="165"/>
    </location>
</feature>
<dbReference type="InterPro" id="IPR036249">
    <property type="entry name" value="Thioredoxin-like_sf"/>
</dbReference>
<evidence type="ECO:0008006" key="4">
    <source>
        <dbReference type="Google" id="ProtNLM"/>
    </source>
</evidence>
<evidence type="ECO:0000256" key="1">
    <source>
        <dbReference type="SAM" id="SignalP"/>
    </source>
</evidence>
<accession>A0ABP7Z5G5</accession>
<dbReference type="SUPFAM" id="SSF52833">
    <property type="entry name" value="Thioredoxin-like"/>
    <property type="match status" value="1"/>
</dbReference>
<dbReference type="Proteomes" id="UP001500101">
    <property type="component" value="Unassembled WGS sequence"/>
</dbReference>
<name>A0ABP7Z5G5_9SPHI</name>
<organism evidence="2 3">
    <name type="scientific">Sphingobacterium kyonggiense</name>
    <dbReference type="NCBI Taxonomy" id="714075"/>
    <lineage>
        <taxon>Bacteria</taxon>
        <taxon>Pseudomonadati</taxon>
        <taxon>Bacteroidota</taxon>
        <taxon>Sphingobacteriia</taxon>
        <taxon>Sphingobacteriales</taxon>
        <taxon>Sphingobacteriaceae</taxon>
        <taxon>Sphingobacterium</taxon>
    </lineage>
</organism>
<dbReference type="Gene3D" id="3.40.30.10">
    <property type="entry name" value="Glutaredoxin"/>
    <property type="match status" value="1"/>
</dbReference>
<comment type="caution">
    <text evidence="2">The sequence shown here is derived from an EMBL/GenBank/DDBJ whole genome shotgun (WGS) entry which is preliminary data.</text>
</comment>
<proteinExistence type="predicted"/>